<dbReference type="EMBL" id="CP039346">
    <property type="protein sequence ID" value="QCD82281.1"/>
    <property type="molecule type" value="Genomic_DNA"/>
</dbReference>
<accession>A0A4D6L1B0</accession>
<feature type="compositionally biased region" description="Basic residues" evidence="1">
    <location>
        <begin position="134"/>
        <end position="147"/>
    </location>
</feature>
<evidence type="ECO:0000313" key="3">
    <source>
        <dbReference type="Proteomes" id="UP000501690"/>
    </source>
</evidence>
<evidence type="ECO:0000256" key="1">
    <source>
        <dbReference type="SAM" id="MobiDB-lite"/>
    </source>
</evidence>
<sequence>MVIKRFLNGEELMGEVRHCAHGGGMVEIRKRNREVPEEPPLLYRPPHTLPQSSPFGFLPFALLPLWSHTSSTSTTQFFSRACTTQSSSLLPPFSGLLLRNTTDAPASSPNMVRTRGNLARRGSNDAPESSRQGGTRKRPTASARRRGQHEANVVEDDIVQNEVSDVPREDEHGIDNDGGGFPGGPYDTSLLTRYQDHVARMIWDGQVSKKFLYRFNFVVVKYF</sequence>
<dbReference type="Proteomes" id="UP000501690">
    <property type="component" value="Linkage Group LG2"/>
</dbReference>
<name>A0A4D6L1B0_VIGUN</name>
<protein>
    <submittedName>
        <fullName evidence="2">Uncharacterized protein</fullName>
    </submittedName>
</protein>
<dbReference type="AlphaFoldDB" id="A0A4D6L1B0"/>
<organism evidence="2 3">
    <name type="scientific">Vigna unguiculata</name>
    <name type="common">Cowpea</name>
    <dbReference type="NCBI Taxonomy" id="3917"/>
    <lineage>
        <taxon>Eukaryota</taxon>
        <taxon>Viridiplantae</taxon>
        <taxon>Streptophyta</taxon>
        <taxon>Embryophyta</taxon>
        <taxon>Tracheophyta</taxon>
        <taxon>Spermatophyta</taxon>
        <taxon>Magnoliopsida</taxon>
        <taxon>eudicotyledons</taxon>
        <taxon>Gunneridae</taxon>
        <taxon>Pentapetalae</taxon>
        <taxon>rosids</taxon>
        <taxon>fabids</taxon>
        <taxon>Fabales</taxon>
        <taxon>Fabaceae</taxon>
        <taxon>Papilionoideae</taxon>
        <taxon>50 kb inversion clade</taxon>
        <taxon>NPAAA clade</taxon>
        <taxon>indigoferoid/millettioid clade</taxon>
        <taxon>Phaseoleae</taxon>
        <taxon>Vigna</taxon>
    </lineage>
</organism>
<feature type="region of interest" description="Disordered" evidence="1">
    <location>
        <begin position="100"/>
        <end position="151"/>
    </location>
</feature>
<evidence type="ECO:0000313" key="2">
    <source>
        <dbReference type="EMBL" id="QCD82281.1"/>
    </source>
</evidence>
<feature type="compositionally biased region" description="Polar residues" evidence="1">
    <location>
        <begin position="100"/>
        <end position="111"/>
    </location>
</feature>
<keyword evidence="3" id="KW-1185">Reference proteome</keyword>
<proteinExistence type="predicted"/>
<reference evidence="2 3" key="1">
    <citation type="submission" date="2019-04" db="EMBL/GenBank/DDBJ databases">
        <title>An improved genome assembly and genetic linkage map for asparagus bean, Vigna unguiculata ssp. sesquipedialis.</title>
        <authorList>
            <person name="Xia Q."/>
            <person name="Zhang R."/>
            <person name="Dong Y."/>
        </authorList>
    </citation>
    <scope>NUCLEOTIDE SEQUENCE [LARGE SCALE GENOMIC DNA]</scope>
    <source>
        <tissue evidence="2">Leaf</tissue>
    </source>
</reference>
<gene>
    <name evidence="2" type="ORF">DEO72_LG2g2616</name>
</gene>